<sequence length="63" mass="7107">MKKDHKKRTVFAPQSALDASAQEPANRVISVELAEDEDVQWIWMSLPEGTAYVSGYNIIKKKS</sequence>
<keyword evidence="2" id="KW-1185">Reference proteome</keyword>
<gene>
    <name evidence="1" type="ORF">C1752_14315</name>
</gene>
<accession>A0A2W1JJ82</accession>
<organism evidence="1 2">
    <name type="scientific">Acaryochloris thomasi RCC1774</name>
    <dbReference type="NCBI Taxonomy" id="1764569"/>
    <lineage>
        <taxon>Bacteria</taxon>
        <taxon>Bacillati</taxon>
        <taxon>Cyanobacteriota</taxon>
        <taxon>Cyanophyceae</taxon>
        <taxon>Acaryochloridales</taxon>
        <taxon>Acaryochloridaceae</taxon>
        <taxon>Acaryochloris</taxon>
        <taxon>Acaryochloris thomasi</taxon>
    </lineage>
</organism>
<evidence type="ECO:0000313" key="1">
    <source>
        <dbReference type="EMBL" id="PZD70314.1"/>
    </source>
</evidence>
<dbReference type="RefSeq" id="WP_110989148.1">
    <property type="nucleotide sequence ID" value="NZ_CAWNWM010000044.1"/>
</dbReference>
<dbReference type="EMBL" id="PQWO01000044">
    <property type="protein sequence ID" value="PZD70314.1"/>
    <property type="molecule type" value="Genomic_DNA"/>
</dbReference>
<dbReference type="AlphaFoldDB" id="A0A2W1JJ82"/>
<evidence type="ECO:0000313" key="2">
    <source>
        <dbReference type="Proteomes" id="UP000248857"/>
    </source>
</evidence>
<protein>
    <submittedName>
        <fullName evidence="1">Uncharacterized protein</fullName>
    </submittedName>
</protein>
<name>A0A2W1JJ82_9CYAN</name>
<dbReference type="OrthoDB" id="583324at2"/>
<proteinExistence type="predicted"/>
<comment type="caution">
    <text evidence="1">The sequence shown here is derived from an EMBL/GenBank/DDBJ whole genome shotgun (WGS) entry which is preliminary data.</text>
</comment>
<dbReference type="Proteomes" id="UP000248857">
    <property type="component" value="Unassembled WGS sequence"/>
</dbReference>
<reference evidence="1 2" key="1">
    <citation type="journal article" date="2018" name="Sci. Rep.">
        <title>A novel species of the marine cyanobacterium Acaryochloris with a unique pigment content and lifestyle.</title>
        <authorList>
            <person name="Partensky F."/>
            <person name="Six C."/>
            <person name="Ratin M."/>
            <person name="Garczarek L."/>
            <person name="Vaulot D."/>
            <person name="Probert I."/>
            <person name="Calteau A."/>
            <person name="Gourvil P."/>
            <person name="Marie D."/>
            <person name="Grebert T."/>
            <person name="Bouchier C."/>
            <person name="Le Panse S."/>
            <person name="Gachenot M."/>
            <person name="Rodriguez F."/>
            <person name="Garrido J.L."/>
        </authorList>
    </citation>
    <scope>NUCLEOTIDE SEQUENCE [LARGE SCALE GENOMIC DNA]</scope>
    <source>
        <strain evidence="1 2">RCC1774</strain>
    </source>
</reference>